<sequence>MPDTKFPFIAAPPPLTGISFKDDDPLDPPPPAAGGAAANGGLVLKAQPEFPALGRGASWDKFAVLVDATAPSDVPRAPQDLVTVLDVSGSMQGPKLQLVKRAMCFVVDQLGPADRLSVVTFSGRARRVTRLAHMNAAGKAAAKQAVELLVVQGGTNIGAGLRFGANVLLSRLQKNAVAAMILLSDGQDSVIGTYASLVPAVLARAAAAASAAGMNYANLLPPALASAAAAAGGGGKNYASLLPPAFANAASRPAPIHTFGFGAGHDPAAMHAIAAATGGTFSFVKDEAAVQDAFARCVGGLLSVAVQEARLAVSCLHRGVRVQEVRSGAYGSSVAADGRSASIDAGELYDGERRRFLVLVYVPRARAAESSTRLVKVTCAYRNAATGQTAHAAAPAAVIQRPLELEHMPAPAIEVERERVRLAAADGIAAARAAADGGQHAGAARILDAKLREVERLAPGAAGDDPTCEAIKEELRDLSVRVGNQHEYNQTGRACLLAGMSAHAQQRAAGVEVITSSPATAGKTPAARAYLTPKMEEMVELARESSRKRRGSSSQQSRQDVIKPIKQDLSEDL</sequence>
<gene>
    <name evidence="3" type="ORF">URODEC1_LOCUS28156</name>
</gene>
<dbReference type="EMBL" id="OZ075125">
    <property type="protein sequence ID" value="CAL4933481.1"/>
    <property type="molecule type" value="Genomic_DNA"/>
</dbReference>
<organism evidence="3 4">
    <name type="scientific">Urochloa decumbens</name>
    <dbReference type="NCBI Taxonomy" id="240449"/>
    <lineage>
        <taxon>Eukaryota</taxon>
        <taxon>Viridiplantae</taxon>
        <taxon>Streptophyta</taxon>
        <taxon>Embryophyta</taxon>
        <taxon>Tracheophyta</taxon>
        <taxon>Spermatophyta</taxon>
        <taxon>Magnoliopsida</taxon>
        <taxon>Liliopsida</taxon>
        <taxon>Poales</taxon>
        <taxon>Poaceae</taxon>
        <taxon>PACMAD clade</taxon>
        <taxon>Panicoideae</taxon>
        <taxon>Panicodae</taxon>
        <taxon>Paniceae</taxon>
        <taxon>Melinidinae</taxon>
        <taxon>Urochloa</taxon>
    </lineage>
</organism>
<dbReference type="Gene3D" id="3.40.50.410">
    <property type="entry name" value="von Willebrand factor, type A domain"/>
    <property type="match status" value="1"/>
</dbReference>
<dbReference type="InterPro" id="IPR032838">
    <property type="entry name" value="Vwaint_dom"/>
</dbReference>
<dbReference type="PANTHER" id="PTHR10579">
    <property type="entry name" value="CALCIUM-ACTIVATED CHLORIDE CHANNEL REGULATOR"/>
    <property type="match status" value="1"/>
</dbReference>
<reference evidence="3" key="1">
    <citation type="submission" date="2024-10" db="EMBL/GenBank/DDBJ databases">
        <authorList>
            <person name="Ryan C."/>
        </authorList>
    </citation>
    <scope>NUCLEOTIDE SEQUENCE [LARGE SCALE GENOMIC DNA]</scope>
</reference>
<dbReference type="InterPro" id="IPR002035">
    <property type="entry name" value="VWF_A"/>
</dbReference>
<proteinExistence type="predicted"/>
<dbReference type="SMART" id="SM00327">
    <property type="entry name" value="VWA"/>
    <property type="match status" value="1"/>
</dbReference>
<dbReference type="InterPro" id="IPR051266">
    <property type="entry name" value="CLCR"/>
</dbReference>
<dbReference type="InterPro" id="IPR036465">
    <property type="entry name" value="vWFA_dom_sf"/>
</dbReference>
<dbReference type="Proteomes" id="UP001497457">
    <property type="component" value="Chromosome 15b"/>
</dbReference>
<evidence type="ECO:0000256" key="1">
    <source>
        <dbReference type="SAM" id="MobiDB-lite"/>
    </source>
</evidence>
<feature type="compositionally biased region" description="Basic and acidic residues" evidence="1">
    <location>
        <begin position="560"/>
        <end position="573"/>
    </location>
</feature>
<feature type="region of interest" description="Disordered" evidence="1">
    <location>
        <begin position="539"/>
        <end position="573"/>
    </location>
</feature>
<dbReference type="PROSITE" id="PS50234">
    <property type="entry name" value="VWFA"/>
    <property type="match status" value="1"/>
</dbReference>
<dbReference type="Pfam" id="PF00092">
    <property type="entry name" value="VWA"/>
    <property type="match status" value="1"/>
</dbReference>
<name>A0ABC8XZ36_9POAL</name>
<evidence type="ECO:0000313" key="3">
    <source>
        <dbReference type="EMBL" id="CAL4933481.1"/>
    </source>
</evidence>
<evidence type="ECO:0000259" key="2">
    <source>
        <dbReference type="PROSITE" id="PS50234"/>
    </source>
</evidence>
<dbReference type="SUPFAM" id="SSF53300">
    <property type="entry name" value="vWA-like"/>
    <property type="match status" value="1"/>
</dbReference>
<keyword evidence="4" id="KW-1185">Reference proteome</keyword>
<dbReference type="PANTHER" id="PTHR10579:SF51">
    <property type="entry name" value="ZINC FINGER (C3HC4-TYPE RING FINGER) FAMILY PROTEIN"/>
    <property type="match status" value="1"/>
</dbReference>
<accession>A0ABC8XZ36</accession>
<feature type="domain" description="VWFA" evidence="2">
    <location>
        <begin position="80"/>
        <end position="298"/>
    </location>
</feature>
<evidence type="ECO:0000313" key="4">
    <source>
        <dbReference type="Proteomes" id="UP001497457"/>
    </source>
</evidence>
<dbReference type="AlphaFoldDB" id="A0ABC8XZ36"/>
<protein>
    <recommendedName>
        <fullName evidence="2">VWFA domain-containing protein</fullName>
    </recommendedName>
</protein>
<dbReference type="Pfam" id="PF14624">
    <property type="entry name" value="Vwaint"/>
    <property type="match status" value="1"/>
</dbReference>
<feature type="region of interest" description="Disordered" evidence="1">
    <location>
        <begin position="12"/>
        <end position="38"/>
    </location>
</feature>